<gene>
    <name evidence="1" type="ORF">FCI23_53245</name>
</gene>
<dbReference type="OrthoDB" id="3608488at2"/>
<dbReference type="RefSeq" id="WP_136731332.1">
    <property type="nucleotide sequence ID" value="NZ_SUMC01000208.1"/>
</dbReference>
<dbReference type="Pfam" id="PF11583">
    <property type="entry name" value="AurF"/>
    <property type="match status" value="1"/>
</dbReference>
<dbReference type="Gene3D" id="1.10.620.20">
    <property type="entry name" value="Ribonucleotide Reductase, subunit A"/>
    <property type="match status" value="1"/>
</dbReference>
<dbReference type="InterPro" id="IPR009078">
    <property type="entry name" value="Ferritin-like_SF"/>
</dbReference>
<keyword evidence="2" id="KW-1185">Reference proteome</keyword>
<dbReference type="AlphaFoldDB" id="A0A4U0RHN6"/>
<organism evidence="1 2">
    <name type="scientific">Actinacidiphila oryziradicis</name>
    <dbReference type="NCBI Taxonomy" id="2571141"/>
    <lineage>
        <taxon>Bacteria</taxon>
        <taxon>Bacillati</taxon>
        <taxon>Actinomycetota</taxon>
        <taxon>Actinomycetes</taxon>
        <taxon>Kitasatosporales</taxon>
        <taxon>Streptomycetaceae</taxon>
        <taxon>Actinacidiphila</taxon>
    </lineage>
</organism>
<comment type="caution">
    <text evidence="1">The sequence shown here is derived from an EMBL/GenBank/DDBJ whole genome shotgun (WGS) entry which is preliminary data.</text>
</comment>
<dbReference type="InterPro" id="IPR012348">
    <property type="entry name" value="RNR-like"/>
</dbReference>
<proteinExistence type="predicted"/>
<dbReference type="InterPro" id="IPR025859">
    <property type="entry name" value="AurF/CmlI"/>
</dbReference>
<evidence type="ECO:0000313" key="1">
    <source>
        <dbReference type="EMBL" id="TJZ94646.1"/>
    </source>
</evidence>
<dbReference type="SUPFAM" id="SSF47240">
    <property type="entry name" value="Ferritin-like"/>
    <property type="match status" value="1"/>
</dbReference>
<sequence length="290" mass="33856">MSLAESVAAVARRLSEVSQHSYQNPYTALDWPETVDPDVDWFSSPELLSLAGTPDGDALSEVGRKRLAFYEAVNFYSLNIHGEKSLMAGLAERLYRKEMIQVADYLHHFLDEENKHSIFFGGFCTRYARVYRSRQFSVNEEEVPRDVGDFLFFAKTMIFEEIVDHYNWMQARDERLHPVARYINRNHHVEEARHLIFGRQLVTELWRTKDWDTQTVEDVRGYLTAFITSSWREYYNPDVYADAGLADPWEAAETAWRSPQQREHRRTVTAKCLGFLATEKILPEEPVDAF</sequence>
<accession>A0A4U0RHN6</accession>
<dbReference type="GO" id="GO:0016491">
    <property type="term" value="F:oxidoreductase activity"/>
    <property type="evidence" value="ECO:0007669"/>
    <property type="project" value="InterPro"/>
</dbReference>
<protein>
    <submittedName>
        <fullName evidence="1">Diiron oxygenase</fullName>
    </submittedName>
</protein>
<evidence type="ECO:0000313" key="2">
    <source>
        <dbReference type="Proteomes" id="UP000305778"/>
    </source>
</evidence>
<reference evidence="1 2" key="1">
    <citation type="submission" date="2019-04" db="EMBL/GenBank/DDBJ databases">
        <title>Streptomyces oryziradicis sp. nov., a novel actinomycete isolated from rhizosphere soil of rice (Oryza sativa L.).</title>
        <authorList>
            <person name="Li C."/>
        </authorList>
    </citation>
    <scope>NUCLEOTIDE SEQUENCE [LARGE SCALE GENOMIC DNA]</scope>
    <source>
        <strain evidence="1 2">NEAU-C40</strain>
    </source>
</reference>
<dbReference type="EMBL" id="SUMC01000208">
    <property type="protein sequence ID" value="TJZ94646.1"/>
    <property type="molecule type" value="Genomic_DNA"/>
</dbReference>
<name>A0A4U0RHN6_9ACTN</name>
<dbReference type="Proteomes" id="UP000305778">
    <property type="component" value="Unassembled WGS sequence"/>
</dbReference>